<organism evidence="1 2">
    <name type="scientific">Sulfurimonas hongkongensis</name>
    <dbReference type="NCBI Taxonomy" id="1172190"/>
    <lineage>
        <taxon>Bacteria</taxon>
        <taxon>Pseudomonadati</taxon>
        <taxon>Campylobacterota</taxon>
        <taxon>Epsilonproteobacteria</taxon>
        <taxon>Campylobacterales</taxon>
        <taxon>Sulfurimonadaceae</taxon>
        <taxon>Sulfurimonas</taxon>
    </lineage>
</organism>
<evidence type="ECO:0000313" key="1">
    <source>
        <dbReference type="EMBL" id="EQB34421.1"/>
    </source>
</evidence>
<protein>
    <submittedName>
        <fullName evidence="1">Uncharacterized protein</fullName>
    </submittedName>
</protein>
<proteinExistence type="predicted"/>
<dbReference type="AlphaFoldDB" id="T0J8U9"/>
<dbReference type="Proteomes" id="UP000015520">
    <property type="component" value="Unassembled WGS sequence"/>
</dbReference>
<dbReference type="STRING" id="1172190.M947_11100"/>
<dbReference type="eggNOG" id="ENOG5033Z52">
    <property type="taxonomic scope" value="Bacteria"/>
</dbReference>
<reference evidence="1 2" key="1">
    <citation type="submission" date="2013-07" db="EMBL/GenBank/DDBJ databases">
        <title>Sulfurimonas hongkongensis AST-10 Genome Sequencing.</title>
        <authorList>
            <person name="Cai L."/>
            <person name="Zhang T."/>
        </authorList>
    </citation>
    <scope>NUCLEOTIDE SEQUENCE [LARGE SCALE GENOMIC DNA]</scope>
    <source>
        <strain evidence="1 2">AST-10</strain>
    </source>
</reference>
<keyword evidence="2" id="KW-1185">Reference proteome</keyword>
<dbReference type="RefSeq" id="WP_021288454.1">
    <property type="nucleotide sequence ID" value="NZ_AUPZ01000019.1"/>
</dbReference>
<name>T0J8U9_9BACT</name>
<dbReference type="OrthoDB" id="7357102at2"/>
<gene>
    <name evidence="1" type="ORF">M947_11100</name>
</gene>
<accession>T0J8U9</accession>
<sequence>MIDLLKEKPRTFEVNNIQIKDFGKIILEKNEMVSFKTNSNKEYDFVAKEWGFYATPSINGRLKKEGFKTALVKNSFKKYYINVVDIDKMDSFLKYLKQENSSIVEWMDERR</sequence>
<dbReference type="EMBL" id="AUPZ01000019">
    <property type="protein sequence ID" value="EQB34421.1"/>
    <property type="molecule type" value="Genomic_DNA"/>
</dbReference>
<comment type="caution">
    <text evidence="1">The sequence shown here is derived from an EMBL/GenBank/DDBJ whole genome shotgun (WGS) entry which is preliminary data.</text>
</comment>
<evidence type="ECO:0000313" key="2">
    <source>
        <dbReference type="Proteomes" id="UP000015520"/>
    </source>
</evidence>
<dbReference type="PATRIC" id="fig|1172190.3.peg.2140"/>